<dbReference type="AlphaFoldDB" id="B7QIC1"/>
<dbReference type="VEuPathDB" id="VectorBase:ISCI014728"/>
<dbReference type="PaxDb" id="6945-B7QIC1"/>
<evidence type="ECO:0000256" key="1">
    <source>
        <dbReference type="ARBA" id="ARBA00022737"/>
    </source>
</evidence>
<dbReference type="EnsemblMetazoa" id="ISCW014728-RA">
    <property type="protein sequence ID" value="ISCW014728-PA"/>
    <property type="gene ID" value="ISCW014728"/>
</dbReference>
<sequence>MGSDQLFVDNEYKGALLSGLPVKERMWFIVDLYGISVSAKFATPSDVSHFSDAEYYHAVAVNVVREMTLQQRKRQHQEERKKLQSQSRGSVKIQGGVLRNRNHPRQFSTEGGSHGNNTARGASSHKDTSSLSSWDSIPQDLPQEVVSLVEKMLKEAESKQDLDSKESEKAVANRVSRNSSREVTFMLWDFDGSPKHFLTHQIEETGRALSTVDHVHQWLTSIHVSAARIQQDNEPDGKDCDDSDVSQLLPTVILVGTHRSKLRGSPQVRNNTISEKFRQLSESLRHKPYGRHVLSMYFAVDCVGTTSATPAPHDQGEDVDVEDALEALRRKVEHVAARMENVGNDVPLKWLAFERSIGRLLENGVYFASLYQLEEIARQEGIDAEESFHSVVHFLHQQGKLLCFGCQSRGTGAGGSTENRWDGTVVLRPQWFIDALYTLVGSGREMARSYLLSYRHLKTLWNEMADQLDTLVAILDSLDVLVATYDRIPPEMAVADEDDVFCVVPWLTACQQVRAPALGNVPTSDALVFFIDFAGLLPGKDKYSP</sequence>
<dbReference type="VEuPathDB" id="VectorBase:ISCW014728"/>
<dbReference type="Proteomes" id="UP000001555">
    <property type="component" value="Unassembled WGS sequence"/>
</dbReference>
<dbReference type="Gene3D" id="1.10.10.10">
    <property type="entry name" value="Winged helix-like DNA-binding domain superfamily/Winged helix DNA-binding domain"/>
    <property type="match status" value="1"/>
</dbReference>
<gene>
    <name evidence="4" type="ORF">IscW_ISCW014728</name>
</gene>
<dbReference type="EMBL" id="ABJB010995481">
    <property type="status" value="NOT_ANNOTATED_CDS"/>
    <property type="molecule type" value="Genomic_DNA"/>
</dbReference>
<organism>
    <name type="scientific">Ixodes scapularis</name>
    <name type="common">Black-legged tick</name>
    <name type="synonym">Deer tick</name>
    <dbReference type="NCBI Taxonomy" id="6945"/>
    <lineage>
        <taxon>Eukaryota</taxon>
        <taxon>Metazoa</taxon>
        <taxon>Ecdysozoa</taxon>
        <taxon>Arthropoda</taxon>
        <taxon>Chelicerata</taxon>
        <taxon>Arachnida</taxon>
        <taxon>Acari</taxon>
        <taxon>Parasitiformes</taxon>
        <taxon>Ixodida</taxon>
        <taxon>Ixodoidea</taxon>
        <taxon>Ixodidae</taxon>
        <taxon>Ixodinae</taxon>
        <taxon>Ixodes</taxon>
    </lineage>
</organism>
<dbReference type="EMBL" id="ABJB011003533">
    <property type="status" value="NOT_ANNOTATED_CDS"/>
    <property type="molecule type" value="Genomic_DNA"/>
</dbReference>
<feature type="domain" description="COR" evidence="3">
    <location>
        <begin position="347"/>
        <end position="480"/>
    </location>
</feature>
<accession>B7QIC1</accession>
<dbReference type="EMBL" id="DS945196">
    <property type="protein sequence ID" value="EEC18593.1"/>
    <property type="molecule type" value="Genomic_DNA"/>
</dbReference>
<reference evidence="4 6" key="1">
    <citation type="submission" date="2008-03" db="EMBL/GenBank/DDBJ databases">
        <title>Annotation of Ixodes scapularis.</title>
        <authorList>
            <consortium name="Ixodes scapularis Genome Project Consortium"/>
            <person name="Caler E."/>
            <person name="Hannick L.I."/>
            <person name="Bidwell S."/>
            <person name="Joardar V."/>
            <person name="Thiagarajan M."/>
            <person name="Amedeo P."/>
            <person name="Galinsky K.J."/>
            <person name="Schobel S."/>
            <person name="Inman J."/>
            <person name="Hostetler J."/>
            <person name="Miller J."/>
            <person name="Hammond M."/>
            <person name="Megy K."/>
            <person name="Lawson D."/>
            <person name="Kodira C."/>
            <person name="Sutton G."/>
            <person name="Meyer J."/>
            <person name="Hill C.A."/>
            <person name="Birren B."/>
            <person name="Nene V."/>
            <person name="Collins F."/>
            <person name="Alarcon-Chaidez F."/>
            <person name="Wikel S."/>
            <person name="Strausberg R."/>
        </authorList>
    </citation>
    <scope>NUCLEOTIDE SEQUENCE [LARGE SCALE GENOMIC DNA]</scope>
    <source>
        <strain evidence="6">Wikel</strain>
        <strain evidence="4">Wikel colony</strain>
    </source>
</reference>
<evidence type="ECO:0000259" key="3">
    <source>
        <dbReference type="Pfam" id="PF16095"/>
    </source>
</evidence>
<dbReference type="InterPro" id="IPR036388">
    <property type="entry name" value="WH-like_DNA-bd_sf"/>
</dbReference>
<name>B7QIC1_IXOSC</name>
<dbReference type="Pfam" id="PF16095">
    <property type="entry name" value="COR-A"/>
    <property type="match status" value="1"/>
</dbReference>
<keyword evidence="1" id="KW-0677">Repeat</keyword>
<evidence type="ECO:0000256" key="2">
    <source>
        <dbReference type="SAM" id="MobiDB-lite"/>
    </source>
</evidence>
<proteinExistence type="predicted"/>
<evidence type="ECO:0000313" key="4">
    <source>
        <dbReference type="EMBL" id="EEC18593.1"/>
    </source>
</evidence>
<dbReference type="EMBL" id="ABJB010572838">
    <property type="status" value="NOT_ANNOTATED_CDS"/>
    <property type="molecule type" value="Genomic_DNA"/>
</dbReference>
<dbReference type="HOGENOM" id="CLU_499941_0_0_1"/>
<dbReference type="EMBL" id="ABJB010190822">
    <property type="status" value="NOT_ANNOTATED_CDS"/>
    <property type="molecule type" value="Genomic_DNA"/>
</dbReference>
<reference evidence="5" key="2">
    <citation type="submission" date="2020-05" db="UniProtKB">
        <authorList>
            <consortium name="EnsemblMetazoa"/>
        </authorList>
    </citation>
    <scope>IDENTIFICATION</scope>
    <source>
        <strain evidence="5">wikel</strain>
    </source>
</reference>
<evidence type="ECO:0000313" key="6">
    <source>
        <dbReference type="Proteomes" id="UP000001555"/>
    </source>
</evidence>
<feature type="compositionally biased region" description="Polar residues" evidence="2">
    <location>
        <begin position="105"/>
        <end position="121"/>
    </location>
</feature>
<dbReference type="InParanoid" id="B7QIC1"/>
<dbReference type="InterPro" id="IPR032171">
    <property type="entry name" value="COR-A"/>
</dbReference>
<protein>
    <recommendedName>
        <fullName evidence="3">COR domain-containing protein</fullName>
    </recommendedName>
</protein>
<dbReference type="EMBL" id="ABJB010182516">
    <property type="status" value="NOT_ANNOTATED_CDS"/>
    <property type="molecule type" value="Genomic_DNA"/>
</dbReference>
<feature type="region of interest" description="Disordered" evidence="2">
    <location>
        <begin position="71"/>
        <end position="137"/>
    </location>
</feature>
<evidence type="ECO:0000313" key="5">
    <source>
        <dbReference type="EnsemblMetazoa" id="ISCW014728-PA"/>
    </source>
</evidence>
<keyword evidence="6" id="KW-1185">Reference proteome</keyword>